<dbReference type="OrthoDB" id="5326879at2"/>
<keyword evidence="1" id="KW-0472">Membrane</keyword>
<evidence type="ECO:0000313" key="2">
    <source>
        <dbReference type="EMBL" id="TLE02064.1"/>
    </source>
</evidence>
<dbReference type="AlphaFoldDB" id="A0A4U8TNW1"/>
<name>A0A4U8TNW1_9HELI</name>
<keyword evidence="1" id="KW-1133">Transmembrane helix</keyword>
<gene>
    <name evidence="2" type="ORF">LS65_004385</name>
</gene>
<dbReference type="RefSeq" id="WP_034362588.1">
    <property type="nucleotide sequence ID" value="NZ_CAJUDB010000010.1"/>
</dbReference>
<comment type="caution">
    <text evidence="2">The sequence shown here is derived from an EMBL/GenBank/DDBJ whole genome shotgun (WGS) entry which is preliminary data.</text>
</comment>
<keyword evidence="3" id="KW-1185">Reference proteome</keyword>
<accession>A0A4U8TNW1</accession>
<keyword evidence="1" id="KW-0812">Transmembrane</keyword>
<dbReference type="GeneID" id="82321684"/>
<reference evidence="2 3" key="1">
    <citation type="journal article" date="2014" name="Genome Announc.">
        <title>Draft genome sequences of eight enterohepatic helicobacter species isolated from both laboratory and wild rodents.</title>
        <authorList>
            <person name="Sheh A."/>
            <person name="Shen Z."/>
            <person name="Fox J.G."/>
        </authorList>
    </citation>
    <scope>NUCLEOTIDE SEQUENCE [LARGE SCALE GENOMIC DNA]</scope>
    <source>
        <strain evidence="2 3">MIT 01-6451</strain>
    </source>
</reference>
<evidence type="ECO:0000313" key="3">
    <source>
        <dbReference type="Proteomes" id="UP000029707"/>
    </source>
</evidence>
<feature type="transmembrane region" description="Helical" evidence="1">
    <location>
        <begin position="6"/>
        <end position="28"/>
    </location>
</feature>
<evidence type="ECO:0000256" key="1">
    <source>
        <dbReference type="SAM" id="Phobius"/>
    </source>
</evidence>
<organism evidence="2 3">
    <name type="scientific">Helicobacter japonicus</name>
    <dbReference type="NCBI Taxonomy" id="425400"/>
    <lineage>
        <taxon>Bacteria</taxon>
        <taxon>Pseudomonadati</taxon>
        <taxon>Campylobacterota</taxon>
        <taxon>Epsilonproteobacteria</taxon>
        <taxon>Campylobacterales</taxon>
        <taxon>Helicobacteraceae</taxon>
        <taxon>Helicobacter</taxon>
    </lineage>
</organism>
<dbReference type="STRING" id="425400.LS65_06765"/>
<dbReference type="Proteomes" id="UP000029707">
    <property type="component" value="Unassembled WGS sequence"/>
</dbReference>
<proteinExistence type="predicted"/>
<sequence>MTHSNYFHKVILAQLAFIFVLMCAGCGYKTKPFYKQDSKNESFIAPKSQTNEQRMLFQGIDSKPSPSYEEYEE</sequence>
<protein>
    <submittedName>
        <fullName evidence="2">Uncharacterized protein</fullName>
    </submittedName>
</protein>
<dbReference type="EMBL" id="JRMQ02000004">
    <property type="protein sequence ID" value="TLE02064.1"/>
    <property type="molecule type" value="Genomic_DNA"/>
</dbReference>